<evidence type="ECO:0000313" key="5">
    <source>
        <dbReference type="EMBL" id="EAQ81726.1"/>
    </source>
</evidence>
<dbReference type="GO" id="GO:0009055">
    <property type="term" value="F:electron transfer activity"/>
    <property type="evidence" value="ECO:0007669"/>
    <property type="project" value="InterPro"/>
</dbReference>
<evidence type="ECO:0000259" key="2">
    <source>
        <dbReference type="Pfam" id="PF07583"/>
    </source>
</evidence>
<proteinExistence type="predicted"/>
<dbReference type="InterPro" id="IPR011444">
    <property type="entry name" value="DUF1549"/>
</dbReference>
<evidence type="ECO:0000313" key="6">
    <source>
        <dbReference type="Proteomes" id="UP000004358"/>
    </source>
</evidence>
<dbReference type="GO" id="GO:0020037">
    <property type="term" value="F:heme binding"/>
    <property type="evidence" value="ECO:0007669"/>
    <property type="project" value="InterPro"/>
</dbReference>
<dbReference type="PANTHER" id="PTHR35889:SF3">
    <property type="entry name" value="F-BOX DOMAIN-CONTAINING PROTEIN"/>
    <property type="match status" value="1"/>
</dbReference>
<dbReference type="HOGENOM" id="CLU_005632_1_0_0"/>
<feature type="chain" id="PRO_5002663979" description="Cytochrome c domain-containing protein" evidence="1">
    <location>
        <begin position="23"/>
        <end position="871"/>
    </location>
</feature>
<comment type="caution">
    <text evidence="5">The sequence shown here is derived from an EMBL/GenBank/DDBJ whole genome shotgun (WGS) entry which is preliminary data.</text>
</comment>
<accession>A3ZPP8</accession>
<keyword evidence="1" id="KW-0732">Signal</keyword>
<dbReference type="Pfam" id="PF07587">
    <property type="entry name" value="PSD1"/>
    <property type="match status" value="1"/>
</dbReference>
<dbReference type="PANTHER" id="PTHR35889">
    <property type="entry name" value="CYCLOINULO-OLIGOSACCHARIDE FRUCTANOTRANSFERASE-RELATED"/>
    <property type="match status" value="1"/>
</dbReference>
<reference evidence="5 6" key="1">
    <citation type="submission" date="2006-02" db="EMBL/GenBank/DDBJ databases">
        <authorList>
            <person name="Amann R."/>
            <person name="Ferriera S."/>
            <person name="Johnson J."/>
            <person name="Kravitz S."/>
            <person name="Halpern A."/>
            <person name="Remington K."/>
            <person name="Beeson K."/>
            <person name="Tran B."/>
            <person name="Rogers Y.-H."/>
            <person name="Friedman R."/>
            <person name="Venter J.C."/>
        </authorList>
    </citation>
    <scope>NUCLEOTIDE SEQUENCE [LARGE SCALE GENOMIC DNA]</scope>
    <source>
        <strain evidence="5 6">DSM 3645</strain>
    </source>
</reference>
<dbReference type="STRING" id="314230.DSM3645_29132"/>
<evidence type="ECO:0000259" key="4">
    <source>
        <dbReference type="Pfam" id="PF07635"/>
    </source>
</evidence>
<dbReference type="Pfam" id="PF07635">
    <property type="entry name" value="PSCyt1"/>
    <property type="match status" value="1"/>
</dbReference>
<protein>
    <recommendedName>
        <fullName evidence="7">Cytochrome c domain-containing protein</fullName>
    </recommendedName>
</protein>
<dbReference type="InterPro" id="IPR022655">
    <property type="entry name" value="DUF1553"/>
</dbReference>
<dbReference type="InterPro" id="IPR036909">
    <property type="entry name" value="Cyt_c-like_dom_sf"/>
</dbReference>
<feature type="domain" description="DUF1549" evidence="2">
    <location>
        <begin position="159"/>
        <end position="374"/>
    </location>
</feature>
<organism evidence="5 6">
    <name type="scientific">Blastopirellula marina DSM 3645</name>
    <dbReference type="NCBI Taxonomy" id="314230"/>
    <lineage>
        <taxon>Bacteria</taxon>
        <taxon>Pseudomonadati</taxon>
        <taxon>Planctomycetota</taxon>
        <taxon>Planctomycetia</taxon>
        <taxon>Pirellulales</taxon>
        <taxon>Pirellulaceae</taxon>
        <taxon>Blastopirellula</taxon>
    </lineage>
</organism>
<dbReference type="SUPFAM" id="SSF46626">
    <property type="entry name" value="Cytochrome c"/>
    <property type="match status" value="1"/>
</dbReference>
<dbReference type="AlphaFoldDB" id="A3ZPP8"/>
<dbReference type="OrthoDB" id="127107at2"/>
<feature type="domain" description="Cytochrome C Planctomycete-type" evidence="4">
    <location>
        <begin position="38"/>
        <end position="93"/>
    </location>
</feature>
<evidence type="ECO:0000256" key="1">
    <source>
        <dbReference type="SAM" id="SignalP"/>
    </source>
</evidence>
<dbReference type="Proteomes" id="UP000004358">
    <property type="component" value="Unassembled WGS sequence"/>
</dbReference>
<evidence type="ECO:0008006" key="7">
    <source>
        <dbReference type="Google" id="ProtNLM"/>
    </source>
</evidence>
<dbReference type="Pfam" id="PF07583">
    <property type="entry name" value="PSCyt2"/>
    <property type="match status" value="1"/>
</dbReference>
<evidence type="ECO:0000259" key="3">
    <source>
        <dbReference type="Pfam" id="PF07587"/>
    </source>
</evidence>
<feature type="domain" description="DUF1553" evidence="3">
    <location>
        <begin position="561"/>
        <end position="823"/>
    </location>
</feature>
<feature type="signal peptide" evidence="1">
    <location>
        <begin position="1"/>
        <end position="22"/>
    </location>
</feature>
<gene>
    <name evidence="5" type="ORF">DSM3645_29132</name>
</gene>
<name>A3ZPP8_9BACT</name>
<sequence length="871" mass="97126">MMSRGIVAALLFVLSGTCAAQAEPHFESDVRGIFKKHCFHCHGEEEHPEGGLDLRLVRWMLTGGDSGAAIIAGQPADSLLYQRLESHEMPPDESKQISPAELAVVKQWIAAGAKTARPEPTTLGDEYLITAEERAHWSFQPIQRPAVPAVQHAEDVANPIDAFLLTKLEQHGHRFSPQATPEKLVRRLTLDLHGLSPETKLVAEFQASGGEADWSKLVDKLLASSHYGERWGRHWLDVAGYADSEGYSDIDAERPHAWRYRDYVIRAFNDNKPFDRFIAEQLAGDELITSPLNDLSPDDVELLSATGFLRMAPDGTGGAVDDVNMARNDTIADTVHIVSSSLMAMTLSCAQCHDHRYDPISHADYFRFRAIFEPALDWQKWKRPNQRLVSLNTEADRKAAAKIEAEAKLIDAAVAEKRAEFIQATFDEQLAKVPAELHELARAAHAAAAAKRTTEQKAIFQKYPHLNVTAGSLYLYNRKAADELKKMGEEAAKVRAAKPKQQYVRALTEVPGQVPTTRLFYRGDYAQPKQELQPAGLTVVRESAGLAEIPAQSSHLPTTGRRLALAEYLTDAKHPLTARAIVNRVWMHHFGVGLVTTPNDFGVLGELPTHPELLDWLAAEFIESGWDMKHLHRLILSSNAWRQQVRNNPALQELDPDNHWYGGARLRRLEAEVIRDSLLAISGELNPQQFGPPVPVMPDTVGRIVVGKENLNAGRPGAVIDMQGEDLRRSIYVQVRRSRPLSLMETFDQPTMSPNCDQRRPSTNATQSLLMLNSEQLIHRSRKIATRLIQERPDDQQQQLELAWRLIYCRPMAAAELADAQAFIQQLVESLASQPAYQPQGDKPAAKSAEEEALAVLCQVLLSSNEFLYVQ</sequence>
<dbReference type="eggNOG" id="COG4654">
    <property type="taxonomic scope" value="Bacteria"/>
</dbReference>
<dbReference type="InterPro" id="IPR011429">
    <property type="entry name" value="Cyt_c_Planctomycete-type"/>
</dbReference>
<dbReference type="EMBL" id="AANZ01000004">
    <property type="protein sequence ID" value="EAQ81726.1"/>
    <property type="molecule type" value="Genomic_DNA"/>
</dbReference>